<dbReference type="InterPro" id="IPR028082">
    <property type="entry name" value="Peripla_BP_I"/>
</dbReference>
<dbReference type="Pfam" id="PF13458">
    <property type="entry name" value="Peripla_BP_6"/>
    <property type="match status" value="1"/>
</dbReference>
<dbReference type="PANTHER" id="PTHR30483:SF6">
    <property type="entry name" value="PERIPLASMIC BINDING PROTEIN OF ABC TRANSPORTER FOR NATURAL AMINO ACIDS"/>
    <property type="match status" value="1"/>
</dbReference>
<organism evidence="5 6">
    <name type="scientific">Microbacterium dauci</name>
    <dbReference type="NCBI Taxonomy" id="3048008"/>
    <lineage>
        <taxon>Bacteria</taxon>
        <taxon>Bacillati</taxon>
        <taxon>Actinomycetota</taxon>
        <taxon>Actinomycetes</taxon>
        <taxon>Micrococcales</taxon>
        <taxon>Microbacteriaceae</taxon>
        <taxon>Microbacterium</taxon>
    </lineage>
</organism>
<proteinExistence type="inferred from homology"/>
<comment type="caution">
    <text evidence="5">The sequence shown here is derived from an EMBL/GenBank/DDBJ whole genome shotgun (WGS) entry which is preliminary data.</text>
</comment>
<evidence type="ECO:0000259" key="4">
    <source>
        <dbReference type="Pfam" id="PF13458"/>
    </source>
</evidence>
<evidence type="ECO:0000256" key="1">
    <source>
        <dbReference type="ARBA" id="ARBA00010062"/>
    </source>
</evidence>
<evidence type="ECO:0000313" key="6">
    <source>
        <dbReference type="Proteomes" id="UP001321481"/>
    </source>
</evidence>
<accession>A0ABT6ZEE8</accession>
<dbReference type="RefSeq" id="WP_283716155.1">
    <property type="nucleotide sequence ID" value="NZ_JASJND010000005.1"/>
</dbReference>
<dbReference type="EMBL" id="JASJND010000005">
    <property type="protein sequence ID" value="MDJ1114531.1"/>
    <property type="molecule type" value="Genomic_DNA"/>
</dbReference>
<reference evidence="5 6" key="1">
    <citation type="submission" date="2023-05" db="EMBL/GenBank/DDBJ databases">
        <title>Microbacterium dauci sp.nov., Isolated from Carrot Rhizosphere Soil.</title>
        <authorList>
            <person name="Xiao Z."/>
            <person name="Zheng J."/>
        </authorList>
    </citation>
    <scope>NUCLEOTIDE SEQUENCE [LARGE SCALE GENOMIC DNA]</scope>
    <source>
        <strain evidence="5 6">LX3-4</strain>
    </source>
</reference>
<dbReference type="SUPFAM" id="SSF53822">
    <property type="entry name" value="Periplasmic binding protein-like I"/>
    <property type="match status" value="1"/>
</dbReference>
<evidence type="ECO:0000256" key="3">
    <source>
        <dbReference type="SAM" id="SignalP"/>
    </source>
</evidence>
<sequence>MSVLTRSRAAKVMGGIALVGASALVLAGCSGSPAPEGSAAPEEPAFDFPVDCEAAEPASYTPEFDSTSTGPATDLEFTIGTALPVTGNLAFLGPPEIAGTELAAAEVNEADKGVTINLVQGDSGDTDNKAYETEIPRLLNAGATAIVGAASSGTSLQFIDQVIAADAIQFSPANTSAAFTGYEDNGLYWRTAPSDTLQGEVLGNLIAGDGAETLGMIILNDSYGTGLACFTKAAFEAAGGSVVSASLYNTGDTNFSAQVSDVLAADPDAIALITFEEVKTIIPELISAEVPASSLYFVDGNLANFGEEFDAGTLAGAKGTYPAVDPDSITAFRDTLNEFVVDSGDPALTDFTYAPESYDAIILLALAALEAGSSEGPDVAAHLQQVSGGAGEGTKCTTYAECADIINAGDVADYDGVSGPITFNEVGDPTEASIGVFEYGDDNNYSFLNLG</sequence>
<dbReference type="InterPro" id="IPR051010">
    <property type="entry name" value="BCAA_transport"/>
</dbReference>
<dbReference type="PROSITE" id="PS51257">
    <property type="entry name" value="PROKAR_LIPOPROTEIN"/>
    <property type="match status" value="1"/>
</dbReference>
<keyword evidence="6" id="KW-1185">Reference proteome</keyword>
<gene>
    <name evidence="5" type="ORF">QNI14_08695</name>
</gene>
<dbReference type="InterPro" id="IPR028081">
    <property type="entry name" value="Leu-bd"/>
</dbReference>
<comment type="similarity">
    <text evidence="1">Belongs to the leucine-binding protein family.</text>
</comment>
<name>A0ABT6ZEE8_9MICO</name>
<evidence type="ECO:0000313" key="5">
    <source>
        <dbReference type="EMBL" id="MDJ1114531.1"/>
    </source>
</evidence>
<feature type="signal peptide" evidence="3">
    <location>
        <begin position="1"/>
        <end position="27"/>
    </location>
</feature>
<feature type="domain" description="Leucine-binding protein" evidence="4">
    <location>
        <begin position="77"/>
        <end position="387"/>
    </location>
</feature>
<dbReference type="PANTHER" id="PTHR30483">
    <property type="entry name" value="LEUCINE-SPECIFIC-BINDING PROTEIN"/>
    <property type="match status" value="1"/>
</dbReference>
<feature type="chain" id="PRO_5045841156" evidence="3">
    <location>
        <begin position="28"/>
        <end position="451"/>
    </location>
</feature>
<protein>
    <submittedName>
        <fullName evidence="5">ABC transporter substrate-binding protein</fullName>
    </submittedName>
</protein>
<dbReference type="Gene3D" id="3.40.50.2300">
    <property type="match status" value="3"/>
</dbReference>
<keyword evidence="2 3" id="KW-0732">Signal</keyword>
<evidence type="ECO:0000256" key="2">
    <source>
        <dbReference type="ARBA" id="ARBA00022729"/>
    </source>
</evidence>
<dbReference type="Proteomes" id="UP001321481">
    <property type="component" value="Unassembled WGS sequence"/>
</dbReference>